<reference evidence="2" key="1">
    <citation type="submission" date="2017-05" db="EMBL/GenBank/DDBJ databases">
        <title>Physiological properties and genetic analysis related to exopolysaccharide production of fresh-water unicellular cyanobacterium Aphanothece sacrum, Suizenji Nori, that has been cultured as a food source in Japan.</title>
        <authorList>
            <person name="Kanesaki Y."/>
            <person name="Yoshikawa S."/>
            <person name="Ohki K."/>
        </authorList>
    </citation>
    <scope>NUCLEOTIDE SEQUENCE [LARGE SCALE GENOMIC DNA]</scope>
    <source>
        <strain evidence="2">FPU1</strain>
    </source>
</reference>
<organism evidence="1 2">
    <name type="scientific">Aphanothece sacrum FPU1</name>
    <dbReference type="NCBI Taxonomy" id="1920663"/>
    <lineage>
        <taxon>Bacteria</taxon>
        <taxon>Bacillati</taxon>
        <taxon>Cyanobacteriota</taxon>
        <taxon>Cyanophyceae</taxon>
        <taxon>Oscillatoriophycideae</taxon>
        <taxon>Chroococcales</taxon>
        <taxon>Aphanothecaceae</taxon>
        <taxon>Aphanothece</taxon>
    </lineage>
</organism>
<dbReference type="Proteomes" id="UP000287247">
    <property type="component" value="Unassembled WGS sequence"/>
</dbReference>
<gene>
    <name evidence="1" type="ORF">AsFPU1_2324</name>
</gene>
<comment type="caution">
    <text evidence="1">The sequence shown here is derived from an EMBL/GenBank/DDBJ whole genome shotgun (WGS) entry which is preliminary data.</text>
</comment>
<evidence type="ECO:0000313" key="2">
    <source>
        <dbReference type="Proteomes" id="UP000287247"/>
    </source>
</evidence>
<dbReference type="OrthoDB" id="422984at2"/>
<evidence type="ECO:0000313" key="1">
    <source>
        <dbReference type="EMBL" id="GBF80915.1"/>
    </source>
</evidence>
<sequence>MSIPIIWQEESNDPDKGYNLSLISQWWESLKDQENFWQQRLIPDNSQVKDLNWERQGFDEKLLLQKPQVRGITLYWHKLGDNNEHSITPKKLELDETQGYLDIYPKSQSKLIIRVSKLPVYETVEIKNPLIAGTAVGSDYILVLRDKQKKLEVKLILNADSLQQLIKNLLN</sequence>
<proteinExistence type="predicted"/>
<dbReference type="EMBL" id="BDQK01000013">
    <property type="protein sequence ID" value="GBF80915.1"/>
    <property type="molecule type" value="Genomic_DNA"/>
</dbReference>
<name>A0A401IHX8_APHSA</name>
<dbReference type="AlphaFoldDB" id="A0A401IHX8"/>
<accession>A0A401IHX8</accession>
<dbReference type="RefSeq" id="WP_124974785.1">
    <property type="nucleotide sequence ID" value="NZ_BDQK01000013.1"/>
</dbReference>
<keyword evidence="2" id="KW-1185">Reference proteome</keyword>
<protein>
    <submittedName>
        <fullName evidence="1">Glycogen phosphorylase</fullName>
    </submittedName>
</protein>